<dbReference type="eggNOG" id="COG0488">
    <property type="taxonomic scope" value="Bacteria"/>
</dbReference>
<feature type="domain" description="ABC transporter" evidence="4">
    <location>
        <begin position="4"/>
        <end position="247"/>
    </location>
</feature>
<dbReference type="STRING" id="1043493.SAMN05421637_0722"/>
<evidence type="ECO:0000256" key="3">
    <source>
        <dbReference type="ARBA" id="ARBA00022840"/>
    </source>
</evidence>
<dbReference type="InterPro" id="IPR050611">
    <property type="entry name" value="ABCF"/>
</dbReference>
<reference evidence="6" key="1">
    <citation type="submission" date="2016-10" db="EMBL/GenBank/DDBJ databases">
        <authorList>
            <person name="Varghese N."/>
        </authorList>
    </citation>
    <scope>NUCLEOTIDE SEQUENCE [LARGE SCALE GENOMIC DNA]</scope>
    <source>
        <strain evidence="6">DSM 24868</strain>
    </source>
</reference>
<keyword evidence="6" id="KW-1185">Reference proteome</keyword>
<keyword evidence="3" id="KW-0067">ATP-binding</keyword>
<dbReference type="SUPFAM" id="SSF52540">
    <property type="entry name" value="P-loop containing nucleoside triphosphate hydrolases"/>
    <property type="match status" value="2"/>
</dbReference>
<gene>
    <name evidence="5" type="ORF">SAMN05421637_0722</name>
</gene>
<dbReference type="GO" id="GO:0016887">
    <property type="term" value="F:ATP hydrolysis activity"/>
    <property type="evidence" value="ECO:0007669"/>
    <property type="project" value="InterPro"/>
</dbReference>
<protein>
    <submittedName>
        <fullName evidence="5">ATPase components of ABC transporters with duplicated ATPase domains</fullName>
    </submittedName>
</protein>
<dbReference type="Gene3D" id="3.40.50.300">
    <property type="entry name" value="P-loop containing nucleotide triphosphate hydrolases"/>
    <property type="match status" value="2"/>
</dbReference>
<organism evidence="5 6">
    <name type="scientific">Demequina mangrovi</name>
    <dbReference type="NCBI Taxonomy" id="1043493"/>
    <lineage>
        <taxon>Bacteria</taxon>
        <taxon>Bacillati</taxon>
        <taxon>Actinomycetota</taxon>
        <taxon>Actinomycetes</taxon>
        <taxon>Micrococcales</taxon>
        <taxon>Demequinaceae</taxon>
        <taxon>Demequina</taxon>
    </lineage>
</organism>
<dbReference type="InterPro" id="IPR017871">
    <property type="entry name" value="ABC_transporter-like_CS"/>
</dbReference>
<evidence type="ECO:0000256" key="1">
    <source>
        <dbReference type="ARBA" id="ARBA00022737"/>
    </source>
</evidence>
<accession>A0A1H6VXR7</accession>
<dbReference type="PANTHER" id="PTHR19211:SF6">
    <property type="entry name" value="BLL7188 PROTEIN"/>
    <property type="match status" value="1"/>
</dbReference>
<evidence type="ECO:0000313" key="5">
    <source>
        <dbReference type="EMBL" id="SEJ08506.1"/>
    </source>
</evidence>
<dbReference type="OrthoDB" id="3239744at2"/>
<sequence>MQHLSFSRVAFAWPDGRALFTDLDLAIPDGLTALIGRNGIGKSTLVRLALGELRPTAGSVVLPASVAHVPQHVAIATGTTVAEALGVAARVAALRAIEAGATDPDVYDALADDWSVEERAAAMLASLGLPTDLDRTVDALSGGEAVLLAVAAALLARPDLLVLDEPTNNLDAEARAALAARLSARDGATLVVSHDRELLARVDRIAELCERDDRTVELRWFGGAVDALDEAREAERAGAAQALASANAAVARQSAALAAHADGAGRKRRAGEKARVQRRVVGLAADAKQGQAERTDARVRRIHQQRLAEARDRLAEARAAIPRDRTIRIDLPGTAVPPRRLVLEAEGLVTRTGATLDALVRGPERVHVTGRNGAGKSTLVATLLGDLEARGGRAHLAVPVGILPQRLVGLDEGASVLENVRMRASGASGQEVRDLLGRFRFRGASADAAVATLSGGERFRAFLACALLARPEPQLLVLDEPTNSLDLESQAQLVEALAGYRGALLVASHDTAFVEAVGPTREWRVVPGEPVGDRLLN</sequence>
<dbReference type="InterPro" id="IPR003439">
    <property type="entry name" value="ABC_transporter-like_ATP-bd"/>
</dbReference>
<dbReference type="PROSITE" id="PS50893">
    <property type="entry name" value="ABC_TRANSPORTER_2"/>
    <property type="match status" value="1"/>
</dbReference>
<dbReference type="SMART" id="SM00382">
    <property type="entry name" value="AAA"/>
    <property type="match status" value="2"/>
</dbReference>
<dbReference type="RefSeq" id="WP_042216445.1">
    <property type="nucleotide sequence ID" value="NZ_BBLU01000017.1"/>
</dbReference>
<dbReference type="Proteomes" id="UP000183315">
    <property type="component" value="Unassembled WGS sequence"/>
</dbReference>
<evidence type="ECO:0000259" key="4">
    <source>
        <dbReference type="PROSITE" id="PS50893"/>
    </source>
</evidence>
<dbReference type="InterPro" id="IPR003593">
    <property type="entry name" value="AAA+_ATPase"/>
</dbReference>
<dbReference type="InterPro" id="IPR027417">
    <property type="entry name" value="P-loop_NTPase"/>
</dbReference>
<proteinExistence type="predicted"/>
<evidence type="ECO:0000256" key="2">
    <source>
        <dbReference type="ARBA" id="ARBA00022741"/>
    </source>
</evidence>
<dbReference type="EMBL" id="FNZI01000002">
    <property type="protein sequence ID" value="SEJ08506.1"/>
    <property type="molecule type" value="Genomic_DNA"/>
</dbReference>
<dbReference type="PANTHER" id="PTHR19211">
    <property type="entry name" value="ATP-BINDING TRANSPORT PROTEIN-RELATED"/>
    <property type="match status" value="1"/>
</dbReference>
<keyword evidence="2" id="KW-0547">Nucleotide-binding</keyword>
<dbReference type="AlphaFoldDB" id="A0A1H6VXR7"/>
<evidence type="ECO:0000313" key="6">
    <source>
        <dbReference type="Proteomes" id="UP000183315"/>
    </source>
</evidence>
<dbReference type="GO" id="GO:0005524">
    <property type="term" value="F:ATP binding"/>
    <property type="evidence" value="ECO:0007669"/>
    <property type="project" value="UniProtKB-KW"/>
</dbReference>
<name>A0A1H6VXR7_9MICO</name>
<dbReference type="Pfam" id="PF00005">
    <property type="entry name" value="ABC_tran"/>
    <property type="match status" value="2"/>
</dbReference>
<keyword evidence="1" id="KW-0677">Repeat</keyword>
<dbReference type="PROSITE" id="PS00211">
    <property type="entry name" value="ABC_TRANSPORTER_1"/>
    <property type="match status" value="1"/>
</dbReference>